<dbReference type="AlphaFoldDB" id="A0A1M3T135"/>
<gene>
    <name evidence="1" type="ORF">ASPFODRAFT_53275</name>
</gene>
<name>A0A1M3T135_ASPLC</name>
<protein>
    <submittedName>
        <fullName evidence="1">Uncharacterized protein</fullName>
    </submittedName>
</protein>
<dbReference type="VEuPathDB" id="FungiDB:ASPFODRAFT_53275"/>
<dbReference type="EMBL" id="KV878255">
    <property type="protein sequence ID" value="OJZ80460.1"/>
    <property type="molecule type" value="Genomic_DNA"/>
</dbReference>
<organism evidence="1 2">
    <name type="scientific">Aspergillus luchuensis (strain CBS 106.47)</name>
    <dbReference type="NCBI Taxonomy" id="1137211"/>
    <lineage>
        <taxon>Eukaryota</taxon>
        <taxon>Fungi</taxon>
        <taxon>Dikarya</taxon>
        <taxon>Ascomycota</taxon>
        <taxon>Pezizomycotina</taxon>
        <taxon>Eurotiomycetes</taxon>
        <taxon>Eurotiomycetidae</taxon>
        <taxon>Eurotiales</taxon>
        <taxon>Aspergillaceae</taxon>
        <taxon>Aspergillus</taxon>
        <taxon>Aspergillus subgen. Circumdati</taxon>
    </lineage>
</organism>
<proteinExistence type="predicted"/>
<accession>A0A1M3T135</accession>
<evidence type="ECO:0000313" key="2">
    <source>
        <dbReference type="Proteomes" id="UP000184063"/>
    </source>
</evidence>
<sequence length="101" mass="11471">MDTQLQISFVRCCFEKCILGLCYQLLLASLSCPLTCINSSKDLVVRFSRKARTLELLYGSLHGTEHIYSHNFGWVTLGWQRTGNNMVSRTVADVSVELARR</sequence>
<dbReference type="Proteomes" id="UP000184063">
    <property type="component" value="Unassembled WGS sequence"/>
</dbReference>
<reference evidence="2" key="1">
    <citation type="journal article" date="2017" name="Genome Biol.">
        <title>Comparative genomics reveals high biological diversity and specific adaptations in the industrially and medically important fungal genus Aspergillus.</title>
        <authorList>
            <person name="de Vries R.P."/>
            <person name="Riley R."/>
            <person name="Wiebenga A."/>
            <person name="Aguilar-Osorio G."/>
            <person name="Amillis S."/>
            <person name="Uchima C.A."/>
            <person name="Anderluh G."/>
            <person name="Asadollahi M."/>
            <person name="Askin M."/>
            <person name="Barry K."/>
            <person name="Battaglia E."/>
            <person name="Bayram O."/>
            <person name="Benocci T."/>
            <person name="Braus-Stromeyer S.A."/>
            <person name="Caldana C."/>
            <person name="Canovas D."/>
            <person name="Cerqueira G.C."/>
            <person name="Chen F."/>
            <person name="Chen W."/>
            <person name="Choi C."/>
            <person name="Clum A."/>
            <person name="Dos Santos R.A."/>
            <person name="Damasio A.R."/>
            <person name="Diallinas G."/>
            <person name="Emri T."/>
            <person name="Fekete E."/>
            <person name="Flipphi M."/>
            <person name="Freyberg S."/>
            <person name="Gallo A."/>
            <person name="Gournas C."/>
            <person name="Habgood R."/>
            <person name="Hainaut M."/>
            <person name="Harispe M.L."/>
            <person name="Henrissat B."/>
            <person name="Hilden K.S."/>
            <person name="Hope R."/>
            <person name="Hossain A."/>
            <person name="Karabika E."/>
            <person name="Karaffa L."/>
            <person name="Karanyi Z."/>
            <person name="Krasevec N."/>
            <person name="Kuo A."/>
            <person name="Kusch H."/>
            <person name="LaButti K."/>
            <person name="Lagendijk E.L."/>
            <person name="Lapidus A."/>
            <person name="Levasseur A."/>
            <person name="Lindquist E."/>
            <person name="Lipzen A."/>
            <person name="Logrieco A.F."/>
            <person name="MacCabe A."/>
            <person name="Maekelae M.R."/>
            <person name="Malavazi I."/>
            <person name="Melin P."/>
            <person name="Meyer V."/>
            <person name="Mielnichuk N."/>
            <person name="Miskei M."/>
            <person name="Molnar A.P."/>
            <person name="Mule G."/>
            <person name="Ngan C.Y."/>
            <person name="Orejas M."/>
            <person name="Orosz E."/>
            <person name="Ouedraogo J.P."/>
            <person name="Overkamp K.M."/>
            <person name="Park H.-S."/>
            <person name="Perrone G."/>
            <person name="Piumi F."/>
            <person name="Punt P.J."/>
            <person name="Ram A.F."/>
            <person name="Ramon A."/>
            <person name="Rauscher S."/>
            <person name="Record E."/>
            <person name="Riano-Pachon D.M."/>
            <person name="Robert V."/>
            <person name="Roehrig J."/>
            <person name="Ruller R."/>
            <person name="Salamov A."/>
            <person name="Salih N.S."/>
            <person name="Samson R.A."/>
            <person name="Sandor E."/>
            <person name="Sanguinetti M."/>
            <person name="Schuetze T."/>
            <person name="Sepcic K."/>
            <person name="Shelest E."/>
            <person name="Sherlock G."/>
            <person name="Sophianopoulou V."/>
            <person name="Squina F.M."/>
            <person name="Sun H."/>
            <person name="Susca A."/>
            <person name="Todd R.B."/>
            <person name="Tsang A."/>
            <person name="Unkles S.E."/>
            <person name="van de Wiele N."/>
            <person name="van Rossen-Uffink D."/>
            <person name="Oliveira J.V."/>
            <person name="Vesth T.C."/>
            <person name="Visser J."/>
            <person name="Yu J.-H."/>
            <person name="Zhou M."/>
            <person name="Andersen M.R."/>
            <person name="Archer D.B."/>
            <person name="Baker S.E."/>
            <person name="Benoit I."/>
            <person name="Brakhage A.A."/>
            <person name="Braus G.H."/>
            <person name="Fischer R."/>
            <person name="Frisvad J.C."/>
            <person name="Goldman G.H."/>
            <person name="Houbraken J."/>
            <person name="Oakley B."/>
            <person name="Pocsi I."/>
            <person name="Scazzocchio C."/>
            <person name="Seiboth B."/>
            <person name="vanKuyk P.A."/>
            <person name="Wortman J."/>
            <person name="Dyer P.S."/>
            <person name="Grigoriev I.V."/>
        </authorList>
    </citation>
    <scope>NUCLEOTIDE SEQUENCE [LARGE SCALE GENOMIC DNA]</scope>
    <source>
        <strain evidence="2">CBS 106.47</strain>
    </source>
</reference>
<evidence type="ECO:0000313" key="1">
    <source>
        <dbReference type="EMBL" id="OJZ80460.1"/>
    </source>
</evidence>